<gene>
    <name evidence="2" type="ORF">Forpi1262_v003753</name>
</gene>
<feature type="signal peptide" evidence="1">
    <location>
        <begin position="1"/>
        <end position="28"/>
    </location>
</feature>
<evidence type="ECO:0000256" key="1">
    <source>
        <dbReference type="SAM" id="SignalP"/>
    </source>
</evidence>
<dbReference type="Proteomes" id="UP000693942">
    <property type="component" value="Unassembled WGS sequence"/>
</dbReference>
<evidence type="ECO:0000313" key="3">
    <source>
        <dbReference type="Proteomes" id="UP000693942"/>
    </source>
</evidence>
<comment type="caution">
    <text evidence="2">The sequence shown here is derived from an EMBL/GenBank/DDBJ whole genome shotgun (WGS) entry which is preliminary data.</text>
</comment>
<dbReference type="EMBL" id="JAELUR010000003">
    <property type="protein sequence ID" value="KAG7433600.1"/>
    <property type="molecule type" value="Genomic_DNA"/>
</dbReference>
<sequence length="1157" mass="129487">MGHSKKMAVSLFTCALLIPSLFTPYVTASYSHHHERLNQTDREIGNEEVQVNSTGNMSEGIHVPVALTPHATSSASTQGLGDYSRLSALTAATGGTPAGQSDGRDFDLVDLTRLFPEWHIPSDTSDLQYGLITFGGGSDSGAVEPASSGSGFLLAVGESHGLTQLQKRDGRPDPFVFLDCPAGVLDQPVNRTQKARVVCTSQDVDGCFRVMERGVEGTLVEMPEECAPNSFARAISLEVAEDQTMPDHLAKLHTPTSPIYEFSFDFNKHERRADANVSIRMDMTNVKGYWDRLVDSPGVQKRDVERRYLSSLNRDWKKTLQKGDRFRYGSGEYGLKVKKDLSTPVFWQAVENCPIGGKHYGEGIAAFMEGKVDARLHYAATVIATSTKGSSRVDVTEATGFIEVTGQTDLTFGVGGMGRLDISMAGKGNPAKSEEYYEAFQRQTINAGSLWGFMRLTPFITRQTFLATSHINESPSTASNHAAPATLYGRLTTRVKTDLGHFPAAFPHILFPDEMDSLRKDHKETEMDSFNDDILYGDGGEKGSTIQIGHNLVFGLSLDFGIFPDVQGQQPTRESSAAFLLVTSETYASWDIPPAENGQVCPHASASSLLRQGVVGKDLLGWKNGNGSALLFTDKEAPYHEPCYSTKSKRATVEFPSPGNQSAATSTNQYIKRGLYNPEDTFGYMQLRPNNALRYGANLFAQQSVNRNLGRINCDNGRCGSCVKEQPRHQRSCCGCVCMQCKWGPRRDIPPCEKCTDEGVEAEMEWPGPHVVLKRDRIGGNDVPEGEAHDHKNDLHTRAGLIHLGWKNVKVYDELYKPPDPKTSAKYKFPQFPKDVVKVWDGADGGAYDSISRYWGNSSADCTDWSIGRKPTRDQTHIGNGVFVPSAYQSKFIAGTYCINATANMWCFSQAEHVYEGQNLGQFFTEWLTHGQIKRQSPSPGVTKGKVDSAWIEGWIMDVNEDFPWTNPSDQEETYSLFGTLHTELGNNYHQDRLAILQERLNRKKENVFDLSKSYSQNKYIRMSTDEQWMTVKEIGLTFNYINDDTIWGMWCDTFTGVYDRLDRFDKWYTVIKGPNDPDVTLAEEWGKYNRIVLDSAVRIYREGWDWTYKNRRTNNIALWWTGEERNWRNIRTGNTDVFHLKKLCPNLPPQLSFSKW</sequence>
<keyword evidence="1" id="KW-0732">Signal</keyword>
<proteinExistence type="predicted"/>
<feature type="chain" id="PRO_5035305031" evidence="1">
    <location>
        <begin position="29"/>
        <end position="1157"/>
    </location>
</feature>
<organism evidence="2 3">
    <name type="scientific">Fusarium oxysporum f. sp. raphani</name>
    <dbReference type="NCBI Taxonomy" id="96318"/>
    <lineage>
        <taxon>Eukaryota</taxon>
        <taxon>Fungi</taxon>
        <taxon>Dikarya</taxon>
        <taxon>Ascomycota</taxon>
        <taxon>Pezizomycotina</taxon>
        <taxon>Sordariomycetes</taxon>
        <taxon>Hypocreomycetidae</taxon>
        <taxon>Hypocreales</taxon>
        <taxon>Nectriaceae</taxon>
        <taxon>Fusarium</taxon>
        <taxon>Fusarium oxysporum species complex</taxon>
    </lineage>
</organism>
<dbReference type="AlphaFoldDB" id="A0A8J5Q8I6"/>
<accession>A0A8J5Q8I6</accession>
<evidence type="ECO:0000313" key="2">
    <source>
        <dbReference type="EMBL" id="KAG7433600.1"/>
    </source>
</evidence>
<protein>
    <submittedName>
        <fullName evidence="2">Uncharacterized protein</fullName>
    </submittedName>
</protein>
<name>A0A8J5Q8I6_FUSOX</name>
<reference evidence="2" key="1">
    <citation type="submission" date="2021-04" db="EMBL/GenBank/DDBJ databases">
        <title>First draft genome resource for Brassicaceae pathogens Fusarium oxysporum f. sp. raphani and Fusarium oxysporum f. sp. rapae.</title>
        <authorList>
            <person name="Asai S."/>
        </authorList>
    </citation>
    <scope>NUCLEOTIDE SEQUENCE</scope>
    <source>
        <strain evidence="2">Tf1262</strain>
    </source>
</reference>